<dbReference type="GO" id="GO:0003677">
    <property type="term" value="F:DNA binding"/>
    <property type="evidence" value="ECO:0007669"/>
    <property type="project" value="UniProtKB-KW"/>
</dbReference>
<dbReference type="Pfam" id="PF13411">
    <property type="entry name" value="MerR_1"/>
    <property type="match status" value="1"/>
</dbReference>
<accession>A0A2Z6AVN5</accession>
<dbReference type="RefSeq" id="WP_126376424.1">
    <property type="nucleotide sequence ID" value="NZ_AP017378.1"/>
</dbReference>
<feature type="domain" description="HTH merR-type" evidence="2">
    <location>
        <begin position="1"/>
        <end position="70"/>
    </location>
</feature>
<keyword evidence="4" id="KW-1185">Reference proteome</keyword>
<dbReference type="PANTHER" id="PTHR30204:SF90">
    <property type="entry name" value="HTH-TYPE TRANSCRIPTIONAL ACTIVATOR MTA"/>
    <property type="match status" value="1"/>
</dbReference>
<organism evidence="3 4">
    <name type="scientific">Desulfovibrio ferrophilus</name>
    <dbReference type="NCBI Taxonomy" id="241368"/>
    <lineage>
        <taxon>Bacteria</taxon>
        <taxon>Pseudomonadati</taxon>
        <taxon>Thermodesulfobacteriota</taxon>
        <taxon>Desulfovibrionia</taxon>
        <taxon>Desulfovibrionales</taxon>
        <taxon>Desulfovibrionaceae</taxon>
        <taxon>Desulfovibrio</taxon>
    </lineage>
</organism>
<dbReference type="PROSITE" id="PS50937">
    <property type="entry name" value="HTH_MERR_2"/>
    <property type="match status" value="1"/>
</dbReference>
<protein>
    <submittedName>
        <fullName evidence="3">Putative transcriptional regulator</fullName>
    </submittedName>
</protein>
<evidence type="ECO:0000256" key="1">
    <source>
        <dbReference type="ARBA" id="ARBA00023125"/>
    </source>
</evidence>
<name>A0A2Z6AVN5_9BACT</name>
<sequence>MEAIGSLAKRFGIARSTLLHYDRIGLLTPSERSKSGYRLYASKDARQLEVILEYRRAGLPTAEIKGLLNAETGAIQQALTHRLKEINADIEHLREQQRFILGILRSPEAQANIGVMNKKTWTDLLQASGFDEKDMMRWHGEFERTAPKRHQEFLEFLCIPPDEIESIRRVSVRWSRSAICPKTP</sequence>
<dbReference type="GO" id="GO:0003700">
    <property type="term" value="F:DNA-binding transcription factor activity"/>
    <property type="evidence" value="ECO:0007669"/>
    <property type="project" value="InterPro"/>
</dbReference>
<dbReference type="KEGG" id="dfl:DFE_0565"/>
<dbReference type="OrthoDB" id="9811000at2"/>
<dbReference type="InterPro" id="IPR000551">
    <property type="entry name" value="MerR-type_HTH_dom"/>
</dbReference>
<keyword evidence="1" id="KW-0238">DNA-binding</keyword>
<dbReference type="SMART" id="SM00422">
    <property type="entry name" value="HTH_MERR"/>
    <property type="match status" value="1"/>
</dbReference>
<evidence type="ECO:0000313" key="3">
    <source>
        <dbReference type="EMBL" id="BBD07291.1"/>
    </source>
</evidence>
<reference evidence="3 4" key="1">
    <citation type="journal article" date="2018" name="Sci. Adv.">
        <title>Multi-heme cytochromes provide a pathway for survival in energy-limited environments.</title>
        <authorList>
            <person name="Deng X."/>
            <person name="Dohmae N."/>
            <person name="Nealson K.H."/>
            <person name="Hashimoto K."/>
            <person name="Okamoto A."/>
        </authorList>
    </citation>
    <scope>NUCLEOTIDE SEQUENCE [LARGE SCALE GENOMIC DNA]</scope>
    <source>
        <strain evidence="3 4">IS5</strain>
    </source>
</reference>
<evidence type="ECO:0000259" key="2">
    <source>
        <dbReference type="PROSITE" id="PS50937"/>
    </source>
</evidence>
<dbReference type="SUPFAM" id="SSF46955">
    <property type="entry name" value="Putative DNA-binding domain"/>
    <property type="match status" value="1"/>
</dbReference>
<dbReference type="PANTHER" id="PTHR30204">
    <property type="entry name" value="REDOX-CYCLING DRUG-SENSING TRANSCRIPTIONAL ACTIVATOR SOXR"/>
    <property type="match status" value="1"/>
</dbReference>
<dbReference type="Gene3D" id="1.10.1660.10">
    <property type="match status" value="1"/>
</dbReference>
<dbReference type="AlphaFoldDB" id="A0A2Z6AVN5"/>
<proteinExistence type="predicted"/>
<dbReference type="EMBL" id="AP017378">
    <property type="protein sequence ID" value="BBD07291.1"/>
    <property type="molecule type" value="Genomic_DNA"/>
</dbReference>
<gene>
    <name evidence="3" type="ORF">DFE_0565</name>
</gene>
<dbReference type="InterPro" id="IPR009061">
    <property type="entry name" value="DNA-bd_dom_put_sf"/>
</dbReference>
<dbReference type="Proteomes" id="UP000269883">
    <property type="component" value="Chromosome"/>
</dbReference>
<evidence type="ECO:0000313" key="4">
    <source>
        <dbReference type="Proteomes" id="UP000269883"/>
    </source>
</evidence>
<dbReference type="InterPro" id="IPR047057">
    <property type="entry name" value="MerR_fam"/>
</dbReference>